<dbReference type="EMBL" id="FXUA01000008">
    <property type="protein sequence ID" value="SMP33378.1"/>
    <property type="molecule type" value="Genomic_DNA"/>
</dbReference>
<gene>
    <name evidence="1" type="ORF">SAMN06265367_108165</name>
</gene>
<sequence>MLNRRSLNAINSLNYVMGISYLLLNNSGCKILNSIIYLHINAQINF</sequence>
<protein>
    <submittedName>
        <fullName evidence="1">Uncharacterized protein</fullName>
    </submittedName>
</protein>
<name>A0ABY1PFM0_9BACT</name>
<keyword evidence="2" id="KW-1185">Reference proteome</keyword>
<comment type="caution">
    <text evidence="1">The sequence shown here is derived from an EMBL/GenBank/DDBJ whole genome shotgun (WGS) entry which is preliminary data.</text>
</comment>
<proteinExistence type="predicted"/>
<reference evidence="1 2" key="1">
    <citation type="submission" date="2017-05" db="EMBL/GenBank/DDBJ databases">
        <authorList>
            <person name="Varghese N."/>
            <person name="Submissions S."/>
        </authorList>
    </citation>
    <scope>NUCLEOTIDE SEQUENCE [LARGE SCALE GENOMIC DNA]</scope>
    <source>
        <strain evidence="1 2">DSM 15360</strain>
    </source>
</reference>
<accession>A0ABY1PFM0</accession>
<dbReference type="Proteomes" id="UP001157915">
    <property type="component" value="Unassembled WGS sequence"/>
</dbReference>
<organism evidence="1 2">
    <name type="scientific">Algoriphagus winogradskyi</name>
    <dbReference type="NCBI Taxonomy" id="237017"/>
    <lineage>
        <taxon>Bacteria</taxon>
        <taxon>Pseudomonadati</taxon>
        <taxon>Bacteroidota</taxon>
        <taxon>Cytophagia</taxon>
        <taxon>Cytophagales</taxon>
        <taxon>Cyclobacteriaceae</taxon>
        <taxon>Algoriphagus</taxon>
    </lineage>
</organism>
<evidence type="ECO:0000313" key="2">
    <source>
        <dbReference type="Proteomes" id="UP001157915"/>
    </source>
</evidence>
<evidence type="ECO:0000313" key="1">
    <source>
        <dbReference type="EMBL" id="SMP33378.1"/>
    </source>
</evidence>